<organism evidence="1 2">
    <name type="scientific">Hermanssonia centrifuga</name>
    <dbReference type="NCBI Taxonomy" id="98765"/>
    <lineage>
        <taxon>Eukaryota</taxon>
        <taxon>Fungi</taxon>
        <taxon>Dikarya</taxon>
        <taxon>Basidiomycota</taxon>
        <taxon>Agaricomycotina</taxon>
        <taxon>Agaricomycetes</taxon>
        <taxon>Polyporales</taxon>
        <taxon>Meruliaceae</taxon>
        <taxon>Hermanssonia</taxon>
    </lineage>
</organism>
<dbReference type="EMBL" id="MLYV02001047">
    <property type="protein sequence ID" value="PSR73940.1"/>
    <property type="molecule type" value="Genomic_DNA"/>
</dbReference>
<dbReference type="STRING" id="98765.A0A2R6NNG4"/>
<evidence type="ECO:0000313" key="1">
    <source>
        <dbReference type="EMBL" id="PSR73940.1"/>
    </source>
</evidence>
<gene>
    <name evidence="1" type="ORF">PHLCEN_2v10247</name>
</gene>
<dbReference type="OrthoDB" id="2689725at2759"/>
<name>A0A2R6NNG4_9APHY</name>
<comment type="caution">
    <text evidence="1">The sequence shown here is derived from an EMBL/GenBank/DDBJ whole genome shotgun (WGS) entry which is preliminary data.</text>
</comment>
<evidence type="ECO:0000313" key="2">
    <source>
        <dbReference type="Proteomes" id="UP000186601"/>
    </source>
</evidence>
<reference evidence="1 2" key="1">
    <citation type="submission" date="2018-02" db="EMBL/GenBank/DDBJ databases">
        <title>Genome sequence of the basidiomycete white-rot fungus Phlebia centrifuga.</title>
        <authorList>
            <person name="Granchi Z."/>
            <person name="Peng M."/>
            <person name="de Vries R.P."/>
            <person name="Hilden K."/>
            <person name="Makela M.R."/>
            <person name="Grigoriev I."/>
            <person name="Riley R."/>
        </authorList>
    </citation>
    <scope>NUCLEOTIDE SEQUENCE [LARGE SCALE GENOMIC DNA]</scope>
    <source>
        <strain evidence="1 2">FBCC195</strain>
    </source>
</reference>
<dbReference type="Proteomes" id="UP000186601">
    <property type="component" value="Unassembled WGS sequence"/>
</dbReference>
<dbReference type="AlphaFoldDB" id="A0A2R6NNG4"/>
<keyword evidence="2" id="KW-1185">Reference proteome</keyword>
<proteinExistence type="predicted"/>
<accession>A0A2R6NNG4</accession>
<protein>
    <submittedName>
        <fullName evidence="1">Uncharacterized protein</fullName>
    </submittedName>
</protein>
<sequence length="95" mass="11274">MDHLSTLKYQLIETEVIMGIEKRWEPQDDKYLETLKYAQTRQYHRALDHLQKLVVQRLFELQKLNLAETVLQQTIHELKKEAHGIHKGHKQAGSD</sequence>